<dbReference type="Pfam" id="PF05567">
    <property type="entry name" value="T4P_PilY1"/>
    <property type="match status" value="1"/>
</dbReference>
<evidence type="ECO:0000256" key="4">
    <source>
        <dbReference type="ARBA" id="ARBA00022723"/>
    </source>
</evidence>
<sequence>MEIKTRINHAKAFASLLTFSLLFGGIQSAHATLLDISQKPLVLSDSVAPNLILTLDDSGSMRWAFVPDDINGVHQTRRAKSAAFNPMYYDPSVTYLLPTRYANDGSVASPSYATSFTAAWNNGFKANNTTGSLNLSNNYKVGWSYDPNGNIGSTYGYSSTSNRLAQNPTDDFNATASRSTNGTTTVVKGDIRFAIERTASNRCTATATINGISISASCTGSNNSFTASLAQVGVPAYYYVYDTTLSGCTRVTTDESCYRLVFVSATSGQPRDDDAASGRDERQNFAIWYSFYRNRALATLSAANLSFTGLPSSIRLTWQTLGNCTSFTGTGANCGTNYFRRFTDHHRGNFFNWLPTINFDTSTYLLQATDRAGKFLATEEPWYKDPNPLTSSGGRASSETTPIYACRPSFHVLMTDGMWNSAMTVDMDDNASIASLPDGTSYTPRAPFRDSTRNTLADLAFKYWATDARPNLANNLKQLIAVQNTDAASRYWDPRNNPATWQHMVNYTIGLGLGSALTNVNVPWTGETFAGPGYEGLKAGTANWPAASSGNNNNVYDLWHMAINSRGEFFNGDSPDKVVDAFNQILNRIGNYTTSASRPAVTASQVNGATSREVYETEFSSDDWSGDLKKYAIDPAGARTLAWSAKSRLNGERSVKMTAANGRQFQEFNWTNLSAVQRGYFNINPDTTSGQTDGKGEARVNYIRGNRSNEGITTSTFRTRSSVLGDIVNSAPVVVKDAQYLAYLADRIDGSPGDYYQFQQRVANRKEMIYVGANDGMLHGFNAATGAEELAFVPNAVLPNLYRLTGQSYQSGGHRYYVDGTPVVSDVYFNNAWHTVLIGSLRGGGRSLFALDVTDPNNIRPLWEFTHENMGHTFPQPVVARLHTGKWAVVTGNGYGNQSGANADKAALFVIDVETGELVREVVVEGDTTKANGLSSVRLADNDSDGIADYAYAGDLQGNLWRFDLFRARNSTTPPGNPFASSVIGTAQAEDIVASYGGKPLFKATDGTTGAVQPITAAPSLVRHPSQLGYLVIFGTGQYFEDSDGNVNTSLGHSVYAIWDRKTKAETTATPPTITRNSLLPQTILRELSTDINGVTSESRLVSQNVPKWYKDNATANLTDNDVNHWGWRLDLQVGTTKAGEMMINPMAARGQALIFSTLTPNDDPCKDGVEAWLYGINPSSGGRTTFSVFDMDGSGDVNSSDTYNNEVVSSRKLDSASGFNLNGDTLFSTDESIVVDYGPTSSGRQSWQVIPKRND</sequence>
<dbReference type="Proteomes" id="UP000306753">
    <property type="component" value="Unassembled WGS sequence"/>
</dbReference>
<evidence type="ECO:0000256" key="6">
    <source>
        <dbReference type="ARBA" id="ARBA00023263"/>
    </source>
</evidence>
<evidence type="ECO:0000256" key="1">
    <source>
        <dbReference type="ARBA" id="ARBA00004561"/>
    </source>
</evidence>
<dbReference type="InterPro" id="IPR008707">
    <property type="entry name" value="B-propeller_PilY1"/>
</dbReference>
<accession>A0A5R9QBP9</accession>
<comment type="similarity">
    <text evidence="2">Belongs to the PilY1 family.</text>
</comment>
<dbReference type="InterPro" id="IPR011047">
    <property type="entry name" value="Quinoprotein_ADH-like_sf"/>
</dbReference>
<organism evidence="9 10">
    <name type="scientific">Stutzerimonas nosocomialis</name>
    <dbReference type="NCBI Taxonomy" id="1056496"/>
    <lineage>
        <taxon>Bacteria</taxon>
        <taxon>Pseudomonadati</taxon>
        <taxon>Pseudomonadota</taxon>
        <taxon>Gammaproteobacteria</taxon>
        <taxon>Pseudomonadales</taxon>
        <taxon>Pseudomonadaceae</taxon>
        <taxon>Stutzerimonas</taxon>
    </lineage>
</organism>
<feature type="signal peptide" evidence="7">
    <location>
        <begin position="1"/>
        <end position="31"/>
    </location>
</feature>
<keyword evidence="4" id="KW-0479">Metal-binding</keyword>
<evidence type="ECO:0000256" key="5">
    <source>
        <dbReference type="ARBA" id="ARBA00022837"/>
    </source>
</evidence>
<keyword evidence="6" id="KW-0281">Fimbrium</keyword>
<name>A0A5R9QBP9_9GAMM</name>
<dbReference type="RefSeq" id="WP_138412212.1">
    <property type="nucleotide sequence ID" value="NZ_QLAG01000020.1"/>
</dbReference>
<gene>
    <name evidence="9" type="ORF">DN820_15680</name>
</gene>
<comment type="caution">
    <text evidence="9">The sequence shown here is derived from an EMBL/GenBank/DDBJ whole genome shotgun (WGS) entry which is preliminary data.</text>
</comment>
<feature type="chain" id="PRO_5024393955" evidence="7">
    <location>
        <begin position="32"/>
        <end position="1256"/>
    </location>
</feature>
<evidence type="ECO:0000259" key="8">
    <source>
        <dbReference type="Pfam" id="PF05567"/>
    </source>
</evidence>
<comment type="subcellular location">
    <subcellularLocation>
        <location evidence="1">Fimbrium</location>
    </subcellularLocation>
</comment>
<evidence type="ECO:0000313" key="10">
    <source>
        <dbReference type="Proteomes" id="UP000306753"/>
    </source>
</evidence>
<proteinExistence type="inferred from homology"/>
<evidence type="ECO:0000256" key="7">
    <source>
        <dbReference type="SAM" id="SignalP"/>
    </source>
</evidence>
<evidence type="ECO:0000256" key="2">
    <source>
        <dbReference type="ARBA" id="ARBA00008387"/>
    </source>
</evidence>
<evidence type="ECO:0000313" key="9">
    <source>
        <dbReference type="EMBL" id="TLX62556.1"/>
    </source>
</evidence>
<keyword evidence="5" id="KW-0106">Calcium</keyword>
<feature type="domain" description="PilY1 beta-propeller" evidence="8">
    <location>
        <begin position="724"/>
        <end position="1087"/>
    </location>
</feature>
<dbReference type="SUPFAM" id="SSF50998">
    <property type="entry name" value="Quinoprotein alcohol dehydrogenase-like"/>
    <property type="match status" value="1"/>
</dbReference>
<reference evidence="9 10" key="1">
    <citation type="journal article" date="2017" name="Eur. J. Clin. Microbiol. Infect. Dis.">
        <title>Uncommonly isolated clinical Pseudomonas: identification and phylogenetic assignation.</title>
        <authorList>
            <person name="Mulet M."/>
            <person name="Gomila M."/>
            <person name="Ramirez A."/>
            <person name="Cardew S."/>
            <person name="Moore E.R."/>
            <person name="Lalucat J."/>
            <person name="Garcia-Valdes E."/>
        </authorList>
    </citation>
    <scope>NUCLEOTIDE SEQUENCE [LARGE SCALE GENOMIC DNA]</scope>
    <source>
        <strain evidence="9 10">SD129</strain>
    </source>
</reference>
<dbReference type="GO" id="GO:0046872">
    <property type="term" value="F:metal ion binding"/>
    <property type="evidence" value="ECO:0007669"/>
    <property type="project" value="UniProtKB-KW"/>
</dbReference>
<evidence type="ECO:0000256" key="3">
    <source>
        <dbReference type="ARBA" id="ARBA00022558"/>
    </source>
</evidence>
<keyword evidence="10" id="KW-1185">Reference proteome</keyword>
<protein>
    <submittedName>
        <fullName evidence="9">Pilus assembly protein PilY</fullName>
    </submittedName>
</protein>
<dbReference type="EMBL" id="QLAG01000020">
    <property type="protein sequence ID" value="TLX62556.1"/>
    <property type="molecule type" value="Genomic_DNA"/>
</dbReference>
<dbReference type="AlphaFoldDB" id="A0A5R9QBP9"/>
<dbReference type="GO" id="GO:0009289">
    <property type="term" value="C:pilus"/>
    <property type="evidence" value="ECO:0007669"/>
    <property type="project" value="UniProtKB-SubCell"/>
</dbReference>
<keyword evidence="3" id="KW-1029">Fimbrium biogenesis</keyword>
<keyword evidence="7" id="KW-0732">Signal</keyword>